<protein>
    <recommendedName>
        <fullName evidence="2">dTDP-4-dehydrorhamnose 3,5-epimerase</fullName>
    </recommendedName>
</protein>
<dbReference type="GO" id="GO:0008830">
    <property type="term" value="F:dTDP-4-dehydrorhamnose 3,5-epimerase activity"/>
    <property type="evidence" value="ECO:0007669"/>
    <property type="project" value="InterPro"/>
</dbReference>
<sequence length="148" mass="17539">MKFTETKINGVFLIEIEKIEDDRGFFARTLDKQEFQKRKLIENFVQCSISYNKKKGTIRGIHFQLPPYEETKIVSCVRGKIFDVLVDLRKNSSTFKQWESNELSSGNHKMLYIPKGIAHGFQTLEDDSEVYYQMSQYHKSEYYKGIRF</sequence>
<dbReference type="InterPro" id="IPR011051">
    <property type="entry name" value="RmlC_Cupin_sf"/>
</dbReference>
<dbReference type="CDD" id="cd00438">
    <property type="entry name" value="cupin_RmlC"/>
    <property type="match status" value="1"/>
</dbReference>
<proteinExistence type="predicted"/>
<dbReference type="PANTHER" id="PTHR21047:SF2">
    <property type="entry name" value="THYMIDINE DIPHOSPHO-4-KETO-RHAMNOSE 3,5-EPIMERASE"/>
    <property type="match status" value="1"/>
</dbReference>
<reference evidence="1" key="1">
    <citation type="submission" date="2018-05" db="EMBL/GenBank/DDBJ databases">
        <authorList>
            <person name="Lanie J.A."/>
            <person name="Ng W.-L."/>
            <person name="Kazmierczak K.M."/>
            <person name="Andrzejewski T.M."/>
            <person name="Davidsen T.M."/>
            <person name="Wayne K.J."/>
            <person name="Tettelin H."/>
            <person name="Glass J.I."/>
            <person name="Rusch D."/>
            <person name="Podicherti R."/>
            <person name="Tsui H.-C.T."/>
            <person name="Winkler M.E."/>
        </authorList>
    </citation>
    <scope>NUCLEOTIDE SEQUENCE</scope>
</reference>
<organism evidence="1">
    <name type="scientific">marine metagenome</name>
    <dbReference type="NCBI Taxonomy" id="408172"/>
    <lineage>
        <taxon>unclassified sequences</taxon>
        <taxon>metagenomes</taxon>
        <taxon>ecological metagenomes</taxon>
    </lineage>
</organism>
<gene>
    <name evidence="1" type="ORF">METZ01_LOCUS400773</name>
</gene>
<feature type="non-terminal residue" evidence="1">
    <location>
        <position position="148"/>
    </location>
</feature>
<evidence type="ECO:0008006" key="2">
    <source>
        <dbReference type="Google" id="ProtNLM"/>
    </source>
</evidence>
<evidence type="ECO:0000313" key="1">
    <source>
        <dbReference type="EMBL" id="SVD47919.1"/>
    </source>
</evidence>
<dbReference type="PANTHER" id="PTHR21047">
    <property type="entry name" value="DTDP-6-DEOXY-D-GLUCOSE-3,5 EPIMERASE"/>
    <property type="match status" value="1"/>
</dbReference>
<dbReference type="Gene3D" id="2.60.120.10">
    <property type="entry name" value="Jelly Rolls"/>
    <property type="match status" value="1"/>
</dbReference>
<dbReference type="GO" id="GO:0019305">
    <property type="term" value="P:dTDP-rhamnose biosynthetic process"/>
    <property type="evidence" value="ECO:0007669"/>
    <property type="project" value="TreeGrafter"/>
</dbReference>
<name>A0A382VMY0_9ZZZZ</name>
<dbReference type="Pfam" id="PF00908">
    <property type="entry name" value="dTDP_sugar_isom"/>
    <property type="match status" value="1"/>
</dbReference>
<dbReference type="GO" id="GO:0005829">
    <property type="term" value="C:cytosol"/>
    <property type="evidence" value="ECO:0007669"/>
    <property type="project" value="TreeGrafter"/>
</dbReference>
<dbReference type="InterPro" id="IPR014710">
    <property type="entry name" value="RmlC-like_jellyroll"/>
</dbReference>
<dbReference type="InterPro" id="IPR000888">
    <property type="entry name" value="RmlC-like"/>
</dbReference>
<dbReference type="AlphaFoldDB" id="A0A382VMY0"/>
<dbReference type="GO" id="GO:0000271">
    <property type="term" value="P:polysaccharide biosynthetic process"/>
    <property type="evidence" value="ECO:0007669"/>
    <property type="project" value="TreeGrafter"/>
</dbReference>
<dbReference type="EMBL" id="UINC01153285">
    <property type="protein sequence ID" value="SVD47919.1"/>
    <property type="molecule type" value="Genomic_DNA"/>
</dbReference>
<dbReference type="SUPFAM" id="SSF51182">
    <property type="entry name" value="RmlC-like cupins"/>
    <property type="match status" value="1"/>
</dbReference>
<accession>A0A382VMY0</accession>